<feature type="transmembrane region" description="Helical" evidence="6">
    <location>
        <begin position="756"/>
        <end position="779"/>
    </location>
</feature>
<dbReference type="InterPro" id="IPR050250">
    <property type="entry name" value="Macrolide_Exporter_MacB"/>
</dbReference>
<organism evidence="9 10">
    <name type="scientific">Rhodocytophaga aerolata</name>
    <dbReference type="NCBI Taxonomy" id="455078"/>
    <lineage>
        <taxon>Bacteria</taxon>
        <taxon>Pseudomonadati</taxon>
        <taxon>Bacteroidota</taxon>
        <taxon>Cytophagia</taxon>
        <taxon>Cytophagales</taxon>
        <taxon>Rhodocytophagaceae</taxon>
        <taxon>Rhodocytophaga</taxon>
    </lineage>
</organism>
<dbReference type="InterPro" id="IPR003838">
    <property type="entry name" value="ABC3_permease_C"/>
</dbReference>
<comment type="caution">
    <text evidence="9">The sequence shown here is derived from an EMBL/GenBank/DDBJ whole genome shotgun (WGS) entry which is preliminary data.</text>
</comment>
<gene>
    <name evidence="9" type="ORF">Q0590_27860</name>
</gene>
<feature type="transmembrane region" description="Helical" evidence="6">
    <location>
        <begin position="466"/>
        <end position="488"/>
    </location>
</feature>
<evidence type="ECO:0000256" key="4">
    <source>
        <dbReference type="ARBA" id="ARBA00022989"/>
    </source>
</evidence>
<sequence length="880" mass="98491">MKNTNQPPFWLDRFLQWRLPDDQFEEVQGDMHELYSQWVKDVGKRKASWLYLLNTLTFLRPLPKGKENHYSTHRPYLQANFLDMLFNYLIIALRNLTRQKAFSFINIFGLAISMSVGLLIITMISDTFSLDDFHQKKDRIYRVITTDQFAGQPEMHLASSSVKAGKQIKETVAGVELVALLRRGFGGEAIIKDTRISLSGLWASESFFEVFTFPLLQGDPVTALKEPYSLVLTEKTAKKLFGRVDVLGQQIQFDTLIYIVTGVMKDVPKLSHLQFEALVSFATVELQKPDTGDGDFFAWENIFMNYAYLLLPPNGNPEAVQANLNQLSAAQNARITNRKITLSLQSLKEISSGESLVNPIGPTYFNNAARWVLVGLALIVMLSACFNYTNLSIARALRRSKEVGIRKMIGAAKSQVLVQFITEAIVIALVALVFSFLLFLLLRIQFLSLAAQAADLFKLELSTRLIGYFVALAILVGITAGILPALFFSRINAIQVFKNASLKLFYHVALRKILIVVQYTFSLIFITTTIIGYNQYRSFLAYDLGFSTENILNIRLQGNSSKLLKNELAQVPTVQNVSTSLLVSSLGNLYGGSMKYKDPVDSANVWINIVDEQYLPLHQHTFLAGKNFSAKANAISEDEVIVNEQVLNRFNIGKRVPEQALGEALTVKGKKLTIIGVVKDFHYGTLDKNIEPTILRYSNEPGGYLNVKILSSDLPATMESIEAACSNIDQVHPLEANFYDDQIEQAYSQYSVMIKIIGFLAFLAISIASVGLFGMVVYSTETRLKELSIRKVLGASEFSLIYHLSKGFFILLLIAAFIALPLTYLFFNQVILREFVYHQPIGIGELFSGVGVVMLLAISMIGSQTLKAAQNNPVNVLRNE</sequence>
<protein>
    <submittedName>
        <fullName evidence="9">ABC transporter permease</fullName>
    </submittedName>
</protein>
<dbReference type="RefSeq" id="WP_302040932.1">
    <property type="nucleotide sequence ID" value="NZ_JAUKPO010000026.1"/>
</dbReference>
<evidence type="ECO:0000313" key="10">
    <source>
        <dbReference type="Proteomes" id="UP001168528"/>
    </source>
</evidence>
<evidence type="ECO:0000313" key="9">
    <source>
        <dbReference type="EMBL" id="MDO1450129.1"/>
    </source>
</evidence>
<dbReference type="Proteomes" id="UP001168528">
    <property type="component" value="Unassembled WGS sequence"/>
</dbReference>
<dbReference type="PANTHER" id="PTHR30572:SF18">
    <property type="entry name" value="ABC-TYPE MACROLIDE FAMILY EXPORT SYSTEM PERMEASE COMPONENT 2"/>
    <property type="match status" value="1"/>
</dbReference>
<keyword evidence="10" id="KW-1185">Reference proteome</keyword>
<name>A0ABT8RFM1_9BACT</name>
<feature type="domain" description="ABC3 transporter permease C-terminal" evidence="7">
    <location>
        <begin position="376"/>
        <end position="492"/>
    </location>
</feature>
<evidence type="ECO:0000256" key="5">
    <source>
        <dbReference type="ARBA" id="ARBA00023136"/>
    </source>
</evidence>
<dbReference type="NCBIfam" id="NF038404">
    <property type="entry name" value="perm_prefix_2"/>
    <property type="match status" value="1"/>
</dbReference>
<feature type="transmembrane region" description="Helical" evidence="6">
    <location>
        <begin position="509"/>
        <end position="533"/>
    </location>
</feature>
<feature type="transmembrane region" description="Helical" evidence="6">
    <location>
        <begin position="800"/>
        <end position="827"/>
    </location>
</feature>
<dbReference type="PANTHER" id="PTHR30572">
    <property type="entry name" value="MEMBRANE COMPONENT OF TRANSPORTER-RELATED"/>
    <property type="match status" value="1"/>
</dbReference>
<evidence type="ECO:0000256" key="3">
    <source>
        <dbReference type="ARBA" id="ARBA00022692"/>
    </source>
</evidence>
<evidence type="ECO:0000256" key="6">
    <source>
        <dbReference type="SAM" id="Phobius"/>
    </source>
</evidence>
<evidence type="ECO:0000259" key="7">
    <source>
        <dbReference type="Pfam" id="PF02687"/>
    </source>
</evidence>
<feature type="transmembrane region" description="Helical" evidence="6">
    <location>
        <begin position="416"/>
        <end position="446"/>
    </location>
</feature>
<feature type="transmembrane region" description="Helical" evidence="6">
    <location>
        <begin position="839"/>
        <end position="858"/>
    </location>
</feature>
<evidence type="ECO:0000259" key="8">
    <source>
        <dbReference type="Pfam" id="PF12704"/>
    </source>
</evidence>
<dbReference type="EMBL" id="JAUKPO010000026">
    <property type="protein sequence ID" value="MDO1450129.1"/>
    <property type="molecule type" value="Genomic_DNA"/>
</dbReference>
<keyword evidence="3 6" id="KW-0812">Transmembrane</keyword>
<feature type="transmembrane region" description="Helical" evidence="6">
    <location>
        <begin position="371"/>
        <end position="391"/>
    </location>
</feature>
<feature type="domain" description="ABC3 transporter permease C-terminal" evidence="7">
    <location>
        <begin position="759"/>
        <end position="863"/>
    </location>
</feature>
<dbReference type="InterPro" id="IPR047699">
    <property type="entry name" value="Permease_put_prefix"/>
</dbReference>
<proteinExistence type="predicted"/>
<keyword evidence="4 6" id="KW-1133">Transmembrane helix</keyword>
<evidence type="ECO:0000256" key="2">
    <source>
        <dbReference type="ARBA" id="ARBA00022475"/>
    </source>
</evidence>
<dbReference type="Pfam" id="PF02687">
    <property type="entry name" value="FtsX"/>
    <property type="match status" value="2"/>
</dbReference>
<accession>A0ABT8RFM1</accession>
<feature type="domain" description="MacB-like periplasmic core" evidence="8">
    <location>
        <begin position="546"/>
        <end position="682"/>
    </location>
</feature>
<feature type="domain" description="MacB-like periplasmic core" evidence="8">
    <location>
        <begin position="103"/>
        <end position="326"/>
    </location>
</feature>
<keyword evidence="5 6" id="KW-0472">Membrane</keyword>
<evidence type="ECO:0000256" key="1">
    <source>
        <dbReference type="ARBA" id="ARBA00004651"/>
    </source>
</evidence>
<dbReference type="InterPro" id="IPR025857">
    <property type="entry name" value="MacB_PCD"/>
</dbReference>
<reference evidence="9" key="1">
    <citation type="submission" date="2023-07" db="EMBL/GenBank/DDBJ databases">
        <title>The genome sequence of Rhodocytophaga aerolata KACC 12507.</title>
        <authorList>
            <person name="Zhang X."/>
        </authorList>
    </citation>
    <scope>NUCLEOTIDE SEQUENCE</scope>
    <source>
        <strain evidence="9">KACC 12507</strain>
    </source>
</reference>
<feature type="transmembrane region" description="Helical" evidence="6">
    <location>
        <begin position="105"/>
        <end position="124"/>
    </location>
</feature>
<keyword evidence="2" id="KW-1003">Cell membrane</keyword>
<comment type="subcellular location">
    <subcellularLocation>
        <location evidence="1">Cell membrane</location>
        <topology evidence="1">Multi-pass membrane protein</topology>
    </subcellularLocation>
</comment>
<dbReference type="Pfam" id="PF12704">
    <property type="entry name" value="MacB_PCD"/>
    <property type="match status" value="2"/>
</dbReference>